<evidence type="ECO:0000313" key="2">
    <source>
        <dbReference type="EMBL" id="PWF48780.1"/>
    </source>
</evidence>
<comment type="caution">
    <text evidence="2">The sequence shown here is derived from an EMBL/GenBank/DDBJ whole genome shotgun (WGS) entry which is preliminary data.</text>
</comment>
<dbReference type="AlphaFoldDB" id="A0A2U2HMP7"/>
<dbReference type="OrthoDB" id="8702084at2"/>
<evidence type="ECO:0000313" key="3">
    <source>
        <dbReference type="Proteomes" id="UP000241421"/>
    </source>
</evidence>
<gene>
    <name evidence="2" type="ORF">C7C56_009905</name>
</gene>
<dbReference type="Proteomes" id="UP000241421">
    <property type="component" value="Unassembled WGS sequence"/>
</dbReference>
<keyword evidence="3" id="KW-1185">Reference proteome</keyword>
<sequence>MTLSFVRTSIAVALVALLAACGGKASFEVRGTVTGLAYPGLKLVNGDQTIEPVPAAGNIGSISDVTFAFPKSIDYGTTYDVKIAEKPLQVGQTVAEKYFPQHQTCELINGTDTAGRLAEINVIVQCVINTFAVGGKVKGLTKEGLVLINGSSGQNPVTPVAPTPPATATPDVVYAFANVRYNTTYGVSIFKQPTGQICSIDSGVMPSGTMGDAAVSNIDITCI</sequence>
<dbReference type="PROSITE" id="PS51257">
    <property type="entry name" value="PROKAR_LIPOPROTEIN"/>
    <property type="match status" value="1"/>
</dbReference>
<dbReference type="EMBL" id="PXWF02000139">
    <property type="protein sequence ID" value="PWF48780.1"/>
    <property type="molecule type" value="Genomic_DNA"/>
</dbReference>
<proteinExistence type="predicted"/>
<dbReference type="RefSeq" id="WP_106757268.1">
    <property type="nucleotide sequence ID" value="NZ_PXWF02000139.1"/>
</dbReference>
<keyword evidence="1" id="KW-0732">Signal</keyword>
<name>A0A2U2HMP7_9BURK</name>
<accession>A0A2U2HMP7</accession>
<organism evidence="2 3">
    <name type="scientific">Massilia glaciei</name>
    <dbReference type="NCBI Taxonomy" id="1524097"/>
    <lineage>
        <taxon>Bacteria</taxon>
        <taxon>Pseudomonadati</taxon>
        <taxon>Pseudomonadota</taxon>
        <taxon>Betaproteobacteria</taxon>
        <taxon>Burkholderiales</taxon>
        <taxon>Oxalobacteraceae</taxon>
        <taxon>Telluria group</taxon>
        <taxon>Massilia</taxon>
    </lineage>
</organism>
<feature type="signal peptide" evidence="1">
    <location>
        <begin position="1"/>
        <end position="25"/>
    </location>
</feature>
<reference evidence="2 3" key="1">
    <citation type="submission" date="2018-04" db="EMBL/GenBank/DDBJ databases">
        <title>Massilia violaceinigra sp. nov., a novel purple-pigmented bacterium isolated from Tianshan glacier, Xinjiang, China.</title>
        <authorList>
            <person name="Wang H."/>
        </authorList>
    </citation>
    <scope>NUCLEOTIDE SEQUENCE [LARGE SCALE GENOMIC DNA]</scope>
    <source>
        <strain evidence="2 3">B448-2</strain>
    </source>
</reference>
<evidence type="ECO:0000256" key="1">
    <source>
        <dbReference type="SAM" id="SignalP"/>
    </source>
</evidence>
<protein>
    <recommendedName>
        <fullName evidence="4">Lipoprotein</fullName>
    </recommendedName>
</protein>
<evidence type="ECO:0008006" key="4">
    <source>
        <dbReference type="Google" id="ProtNLM"/>
    </source>
</evidence>
<feature type="chain" id="PRO_5015669669" description="Lipoprotein" evidence="1">
    <location>
        <begin position="26"/>
        <end position="223"/>
    </location>
</feature>